<keyword evidence="1" id="KW-0328">Glycosyltransferase</keyword>
<reference evidence="1 2" key="1">
    <citation type="submission" date="2020-06" db="EMBL/GenBank/DDBJ databases">
        <title>Transcriptomic and genomic resources for Thalictrum thalictroides and T. hernandezii: Facilitating candidate gene discovery in an emerging model plant lineage.</title>
        <authorList>
            <person name="Arias T."/>
            <person name="Riano-Pachon D.M."/>
            <person name="Di Stilio V.S."/>
        </authorList>
    </citation>
    <scope>NUCLEOTIDE SEQUENCE [LARGE SCALE GENOMIC DNA]</scope>
    <source>
        <strain evidence="2">cv. WT478/WT964</strain>
        <tissue evidence="1">Leaves</tissue>
    </source>
</reference>
<keyword evidence="1" id="KW-0808">Transferase</keyword>
<gene>
    <name evidence="1" type="ORF">FRX31_023702</name>
</gene>
<dbReference type="EMBL" id="JABWDY010028921">
    <property type="protein sequence ID" value="KAF5186711.1"/>
    <property type="molecule type" value="Genomic_DNA"/>
</dbReference>
<evidence type="ECO:0000313" key="2">
    <source>
        <dbReference type="Proteomes" id="UP000554482"/>
    </source>
</evidence>
<organism evidence="1 2">
    <name type="scientific">Thalictrum thalictroides</name>
    <name type="common">Rue-anemone</name>
    <name type="synonym">Anemone thalictroides</name>
    <dbReference type="NCBI Taxonomy" id="46969"/>
    <lineage>
        <taxon>Eukaryota</taxon>
        <taxon>Viridiplantae</taxon>
        <taxon>Streptophyta</taxon>
        <taxon>Embryophyta</taxon>
        <taxon>Tracheophyta</taxon>
        <taxon>Spermatophyta</taxon>
        <taxon>Magnoliopsida</taxon>
        <taxon>Ranunculales</taxon>
        <taxon>Ranunculaceae</taxon>
        <taxon>Thalictroideae</taxon>
        <taxon>Thalictrum</taxon>
    </lineage>
</organism>
<name>A0A7J6VPL6_THATH</name>
<dbReference type="PANTHER" id="PTHR31350:SF29">
    <property type="entry name" value="PROTEIN SIRB1 N-TERMINAL DOMAIN-CONTAINING PROTEIN"/>
    <property type="match status" value="1"/>
</dbReference>
<dbReference type="GO" id="GO:0016757">
    <property type="term" value="F:glycosyltransferase activity"/>
    <property type="evidence" value="ECO:0007669"/>
    <property type="project" value="UniProtKB-KW"/>
</dbReference>
<accession>A0A7J6VPL6</accession>
<keyword evidence="2" id="KW-1185">Reference proteome</keyword>
<dbReference type="PANTHER" id="PTHR31350">
    <property type="entry name" value="SI:DKEY-261L7.2"/>
    <property type="match status" value="1"/>
</dbReference>
<proteinExistence type="predicted"/>
<protein>
    <submittedName>
        <fullName evidence="1">Alpha-1,3-mannosyltransferase</fullName>
    </submittedName>
</protein>
<evidence type="ECO:0000313" key="1">
    <source>
        <dbReference type="EMBL" id="KAF5186711.1"/>
    </source>
</evidence>
<sequence>MMLSLYKQGFRRAPASDLPESRSLYLNSVLTHRSGSAVMLSLIYSEILKMLRLWGLLDFDVEISCPHDQVNLPKGYHKQKSRVSDQPSILTQQSLLVEILRSLKEVFWPFRYDPSRSLFLRAALAAKCISGPNTTEETAFERASTKAAQHRLERGVWTSVRLGDMRRALSASERLILLDYNVDELRDYSILLYHCGFYEESWHYLSLYMNTTISSKPKRFTSKLKQMEDDAVEELKTRLNLILMEDNLTKPSNFRNFLGSHSEPW</sequence>
<dbReference type="AlphaFoldDB" id="A0A7J6VPL6"/>
<dbReference type="OrthoDB" id="611769at2759"/>
<comment type="caution">
    <text evidence="1">The sequence shown here is derived from an EMBL/GenBank/DDBJ whole genome shotgun (WGS) entry which is preliminary data.</text>
</comment>
<dbReference type="Proteomes" id="UP000554482">
    <property type="component" value="Unassembled WGS sequence"/>
</dbReference>